<organism evidence="1 2">
    <name type="scientific">Tunturiibacter lichenicola</name>
    <dbReference type="NCBI Taxonomy" id="2051959"/>
    <lineage>
        <taxon>Bacteria</taxon>
        <taxon>Pseudomonadati</taxon>
        <taxon>Acidobacteriota</taxon>
        <taxon>Terriglobia</taxon>
        <taxon>Terriglobales</taxon>
        <taxon>Acidobacteriaceae</taxon>
        <taxon>Tunturiibacter</taxon>
    </lineage>
</organism>
<gene>
    <name evidence="1" type="ORF">HDF12_001298</name>
</gene>
<reference evidence="1 2" key="1">
    <citation type="submission" date="2020-07" db="EMBL/GenBank/DDBJ databases">
        <title>Genomic Encyclopedia of Type Strains, Phase IV (KMG-V): Genome sequencing to study the core and pangenomes of soil and plant-associated prokaryotes.</title>
        <authorList>
            <person name="Whitman W."/>
        </authorList>
    </citation>
    <scope>NUCLEOTIDE SEQUENCE [LARGE SCALE GENOMIC DNA]</scope>
    <source>
        <strain evidence="1 2">M8UP30</strain>
    </source>
</reference>
<name>A0A7Y9NLD7_9BACT</name>
<evidence type="ECO:0000313" key="1">
    <source>
        <dbReference type="EMBL" id="NYF50933.1"/>
    </source>
</evidence>
<dbReference type="EMBL" id="JACCCV010000001">
    <property type="protein sequence ID" value="NYF50933.1"/>
    <property type="molecule type" value="Genomic_DNA"/>
</dbReference>
<dbReference type="AlphaFoldDB" id="A0A7Y9NLD7"/>
<proteinExistence type="predicted"/>
<comment type="caution">
    <text evidence="1">The sequence shown here is derived from an EMBL/GenBank/DDBJ whole genome shotgun (WGS) entry which is preliminary data.</text>
</comment>
<evidence type="ECO:0000313" key="2">
    <source>
        <dbReference type="Proteomes" id="UP000534186"/>
    </source>
</evidence>
<protein>
    <submittedName>
        <fullName evidence="1">Uncharacterized protein</fullName>
    </submittedName>
</protein>
<sequence>MILLFGKSIGQLGVVPKSESVVLPQSQVFGNFSRSLQTDPLPNFPAKVLAGAKEERVPPLHCASVGMTDLCCCYELPLA</sequence>
<accession>A0A7Y9NLD7</accession>
<dbReference type="Proteomes" id="UP000534186">
    <property type="component" value="Unassembled WGS sequence"/>
</dbReference>